<accession>A0A447QMN9</accession>
<organism evidence="1 2">
    <name type="scientific">Serratia rubidaea</name>
    <name type="common">Serratia marinorubra</name>
    <dbReference type="NCBI Taxonomy" id="61652"/>
    <lineage>
        <taxon>Bacteria</taxon>
        <taxon>Pseudomonadati</taxon>
        <taxon>Pseudomonadota</taxon>
        <taxon>Gammaproteobacteria</taxon>
        <taxon>Enterobacterales</taxon>
        <taxon>Yersiniaceae</taxon>
        <taxon>Serratia</taxon>
    </lineage>
</organism>
<gene>
    <name evidence="1" type="ORF">NCTC9419_02608</name>
</gene>
<sequence>MELLNIGYLGDSACGSLLTEEIQEYGHQVSIINLDRRPVEKFDLIINTNNNAEIIRRLQQQGKIC</sequence>
<name>A0A447QMN9_SERRU</name>
<evidence type="ECO:0000313" key="2">
    <source>
        <dbReference type="Proteomes" id="UP000271603"/>
    </source>
</evidence>
<dbReference type="Proteomes" id="UP000271603">
    <property type="component" value="Chromosome"/>
</dbReference>
<reference evidence="1 2" key="1">
    <citation type="submission" date="2018-12" db="EMBL/GenBank/DDBJ databases">
        <authorList>
            <consortium name="Pathogen Informatics"/>
        </authorList>
    </citation>
    <scope>NUCLEOTIDE SEQUENCE [LARGE SCALE GENOMIC DNA]</scope>
    <source>
        <strain evidence="1 2">NCTC9419</strain>
    </source>
</reference>
<dbReference type="EMBL" id="LR134155">
    <property type="protein sequence ID" value="VEA71082.1"/>
    <property type="molecule type" value="Genomic_DNA"/>
</dbReference>
<protein>
    <submittedName>
        <fullName evidence="1">Uncharacterized protein</fullName>
    </submittedName>
</protein>
<evidence type="ECO:0000313" key="1">
    <source>
        <dbReference type="EMBL" id="VEA71082.1"/>
    </source>
</evidence>
<proteinExistence type="predicted"/>
<dbReference type="AlphaFoldDB" id="A0A447QMN9"/>